<dbReference type="RefSeq" id="WP_146292506.1">
    <property type="nucleotide sequence ID" value="NZ_SELH01000018.1"/>
</dbReference>
<dbReference type="AlphaFoldDB" id="A0A563DEF7"/>
<dbReference type="OrthoDB" id="883020at2"/>
<accession>A0A563DEF7</accession>
<gene>
    <name evidence="1" type="ORF">ETU09_05865</name>
</gene>
<reference evidence="1 2" key="1">
    <citation type="submission" date="2019-02" db="EMBL/GenBank/DDBJ databases">
        <title>Apibacter muscae sp. nov.: a novel member of the house fly microbiota.</title>
        <authorList>
            <person name="Park R."/>
        </authorList>
    </citation>
    <scope>NUCLEOTIDE SEQUENCE [LARGE SCALE GENOMIC DNA]</scope>
    <source>
        <strain evidence="1 2">AL1</strain>
    </source>
</reference>
<comment type="caution">
    <text evidence="1">The sequence shown here is derived from an EMBL/GenBank/DDBJ whole genome shotgun (WGS) entry which is preliminary data.</text>
</comment>
<dbReference type="EMBL" id="SELH01000018">
    <property type="protein sequence ID" value="TWP28449.1"/>
    <property type="molecule type" value="Genomic_DNA"/>
</dbReference>
<proteinExistence type="predicted"/>
<evidence type="ECO:0000313" key="1">
    <source>
        <dbReference type="EMBL" id="TWP28449.1"/>
    </source>
</evidence>
<sequence length="160" mass="19307">MILPFSTKINGKPNYFIEKIWRGFLHSRISSYCMYNIYNKCYSDAFGEIWDDKIDLLPKIHTIRLDNSNRWKEGNKIHFVINNRTAKRFQFAPVLDCVRIQKIEIIHKNKPIVKIDGRELNIYELQRLSSNDCFESVEDFFNYFKEDFKGKIIHWTNIKY</sequence>
<keyword evidence="2" id="KW-1185">Reference proteome</keyword>
<organism evidence="1 2">
    <name type="scientific">Apibacter muscae</name>
    <dbReference type="NCBI Taxonomy" id="2509004"/>
    <lineage>
        <taxon>Bacteria</taxon>
        <taxon>Pseudomonadati</taxon>
        <taxon>Bacteroidota</taxon>
        <taxon>Flavobacteriia</taxon>
        <taxon>Flavobacteriales</taxon>
        <taxon>Weeksellaceae</taxon>
        <taxon>Apibacter</taxon>
    </lineage>
</organism>
<dbReference type="Proteomes" id="UP000319499">
    <property type="component" value="Unassembled WGS sequence"/>
</dbReference>
<name>A0A563DEF7_9FLAO</name>
<protein>
    <submittedName>
        <fullName evidence="1">Uncharacterized protein</fullName>
    </submittedName>
</protein>
<evidence type="ECO:0000313" key="2">
    <source>
        <dbReference type="Proteomes" id="UP000319499"/>
    </source>
</evidence>